<dbReference type="SUPFAM" id="SSF47781">
    <property type="entry name" value="RuvA domain 2-like"/>
    <property type="match status" value="1"/>
</dbReference>
<gene>
    <name evidence="10" type="primary">nod_2</name>
    <name evidence="10" type="ORF">c0_g2_i5</name>
</gene>
<evidence type="ECO:0000256" key="6">
    <source>
        <dbReference type="ARBA" id="ARBA00023212"/>
    </source>
</evidence>
<feature type="region of interest" description="Disordered" evidence="8">
    <location>
        <begin position="691"/>
        <end position="727"/>
    </location>
</feature>
<dbReference type="Pfam" id="PF12836">
    <property type="entry name" value="HHH_3"/>
    <property type="match status" value="1"/>
</dbReference>
<keyword evidence="2" id="KW-0963">Cytoplasm</keyword>
<dbReference type="EMBL" id="GDHF01017001">
    <property type="protein sequence ID" value="JAI35313.1"/>
    <property type="molecule type" value="Transcribed_RNA"/>
</dbReference>
<dbReference type="GO" id="GO:0007018">
    <property type="term" value="P:microtubule-based movement"/>
    <property type="evidence" value="ECO:0007669"/>
    <property type="project" value="InterPro"/>
</dbReference>
<keyword evidence="6" id="KW-0206">Cytoskeleton</keyword>
<dbReference type="GO" id="GO:0008017">
    <property type="term" value="F:microtubule binding"/>
    <property type="evidence" value="ECO:0007669"/>
    <property type="project" value="InterPro"/>
</dbReference>
<dbReference type="InterPro" id="IPR027640">
    <property type="entry name" value="Kinesin-like_fam"/>
</dbReference>
<feature type="compositionally biased region" description="Polar residues" evidence="8">
    <location>
        <begin position="712"/>
        <end position="722"/>
    </location>
</feature>
<feature type="binding site" evidence="7">
    <location>
        <begin position="91"/>
        <end position="98"/>
    </location>
    <ligand>
        <name>ATP</name>
        <dbReference type="ChEBI" id="CHEBI:30616"/>
    </ligand>
</feature>
<evidence type="ECO:0000313" key="10">
    <source>
        <dbReference type="EMBL" id="JAI35313.1"/>
    </source>
</evidence>
<dbReference type="Gene3D" id="1.10.150.280">
    <property type="entry name" value="AF1531-like domain"/>
    <property type="match status" value="1"/>
</dbReference>
<evidence type="ECO:0000256" key="5">
    <source>
        <dbReference type="ARBA" id="ARBA00023054"/>
    </source>
</evidence>
<evidence type="ECO:0000256" key="8">
    <source>
        <dbReference type="SAM" id="MobiDB-lite"/>
    </source>
</evidence>
<dbReference type="PROSITE" id="PS50067">
    <property type="entry name" value="KINESIN_MOTOR_2"/>
    <property type="match status" value="1"/>
</dbReference>
<comment type="subcellular location">
    <subcellularLocation>
        <location evidence="1">Cytoplasm</location>
        <location evidence="1">Cytoskeleton</location>
    </subcellularLocation>
</comment>
<evidence type="ECO:0000256" key="4">
    <source>
        <dbReference type="ARBA" id="ARBA00022840"/>
    </source>
</evidence>
<dbReference type="AlphaFoldDB" id="A0A0K8V961"/>
<protein>
    <submittedName>
        <fullName evidence="10">Kinesin-like protein Nod</fullName>
    </submittedName>
</protein>
<dbReference type="InterPro" id="IPR036961">
    <property type="entry name" value="Kinesin_motor_dom_sf"/>
</dbReference>
<dbReference type="GO" id="GO:0003777">
    <property type="term" value="F:microtubule motor activity"/>
    <property type="evidence" value="ECO:0007669"/>
    <property type="project" value="InterPro"/>
</dbReference>
<feature type="domain" description="Kinesin motor" evidence="9">
    <location>
        <begin position="12"/>
        <end position="330"/>
    </location>
</feature>
<dbReference type="GO" id="GO:0051231">
    <property type="term" value="P:spindle elongation"/>
    <property type="evidence" value="ECO:0007669"/>
    <property type="project" value="TreeGrafter"/>
</dbReference>
<dbReference type="GO" id="GO:0005875">
    <property type="term" value="C:microtubule associated complex"/>
    <property type="evidence" value="ECO:0007669"/>
    <property type="project" value="TreeGrafter"/>
</dbReference>
<dbReference type="PANTHER" id="PTHR47969:SF15">
    <property type="entry name" value="CHROMOSOME-ASSOCIATED KINESIN KIF4A-RELATED"/>
    <property type="match status" value="1"/>
</dbReference>
<dbReference type="Pfam" id="PF00225">
    <property type="entry name" value="Kinesin"/>
    <property type="match status" value="1"/>
</dbReference>
<dbReference type="InterPro" id="IPR027417">
    <property type="entry name" value="P-loop_NTPase"/>
</dbReference>
<keyword evidence="7" id="KW-0505">Motor protein</keyword>
<reference evidence="10" key="1">
    <citation type="submission" date="2015-06" db="EMBL/GenBank/DDBJ databases">
        <authorList>
            <person name="Hoefler B.C."/>
            <person name="Straight P.D."/>
        </authorList>
    </citation>
    <scope>NUCLEOTIDE SEQUENCE</scope>
</reference>
<evidence type="ECO:0000256" key="7">
    <source>
        <dbReference type="PROSITE-ProRule" id="PRU00283"/>
    </source>
</evidence>
<keyword evidence="3 7" id="KW-0547">Nucleotide-binding</keyword>
<dbReference type="SUPFAM" id="SSF52540">
    <property type="entry name" value="P-loop containing nucleoside triphosphate hydrolases"/>
    <property type="match status" value="1"/>
</dbReference>
<accession>A0A0K8V961</accession>
<feature type="compositionally biased region" description="Basic and acidic residues" evidence="8">
    <location>
        <begin position="699"/>
        <end position="711"/>
    </location>
</feature>
<evidence type="ECO:0000256" key="1">
    <source>
        <dbReference type="ARBA" id="ARBA00004245"/>
    </source>
</evidence>
<evidence type="ECO:0000259" key="9">
    <source>
        <dbReference type="PROSITE" id="PS50067"/>
    </source>
</evidence>
<dbReference type="InterPro" id="IPR010994">
    <property type="entry name" value="RuvA_2-like"/>
</dbReference>
<evidence type="ECO:0000256" key="2">
    <source>
        <dbReference type="ARBA" id="ARBA00022490"/>
    </source>
</evidence>
<comment type="similarity">
    <text evidence="7">Belongs to the TRAFAC class myosin-kinesin ATPase superfamily. Kinesin family.</text>
</comment>
<dbReference type="OrthoDB" id="6237065at2759"/>
<dbReference type="CDD" id="cd00106">
    <property type="entry name" value="KISc"/>
    <property type="match status" value="1"/>
</dbReference>
<evidence type="ECO:0000256" key="3">
    <source>
        <dbReference type="ARBA" id="ARBA00022741"/>
    </source>
</evidence>
<dbReference type="GO" id="GO:0007052">
    <property type="term" value="P:mitotic spindle organization"/>
    <property type="evidence" value="ECO:0007669"/>
    <property type="project" value="TreeGrafter"/>
</dbReference>
<keyword evidence="5" id="KW-0175">Coiled coil</keyword>
<dbReference type="Gene3D" id="3.40.850.10">
    <property type="entry name" value="Kinesin motor domain"/>
    <property type="match status" value="1"/>
</dbReference>
<dbReference type="SMART" id="SM00129">
    <property type="entry name" value="KISc"/>
    <property type="match status" value="1"/>
</dbReference>
<keyword evidence="4 7" id="KW-0067">ATP-binding</keyword>
<dbReference type="PANTHER" id="PTHR47969">
    <property type="entry name" value="CHROMOSOME-ASSOCIATED KINESIN KIF4A-RELATED"/>
    <property type="match status" value="1"/>
</dbReference>
<name>A0A0K8V961_BACLA</name>
<dbReference type="InterPro" id="IPR001752">
    <property type="entry name" value="Kinesin_motor_dom"/>
</dbReference>
<proteinExistence type="inferred from homology"/>
<dbReference type="GO" id="GO:0005524">
    <property type="term" value="F:ATP binding"/>
    <property type="evidence" value="ECO:0007669"/>
    <property type="project" value="UniProtKB-UniRule"/>
</dbReference>
<dbReference type="PRINTS" id="PR00380">
    <property type="entry name" value="KINESINHEAVY"/>
</dbReference>
<sequence>MSNVDVHCDNGAVRIIVRERPVRDAQGLEEDSSSVISYLESTPNVLFADGRPFTFDKVLGPNASQEQLFLDVSFLVEKVKQGYNCTALAYGQTGTGKSYSMGLNSNACDAEFVGIIPRCLREILSTSLNNTSESHLGSIELNASFIEIYNEKVFDLLSDKTTDPISSRGYKYTGGTRKVLKSLEDCYSVLLHGNKNRHVRPTKMNLQSSRSHAIFTIHINTFSGNGVLNTRLNLVDLAGSEGVRRTGHQGMAMSEGVNINQGLLSIGKVLQAKALGHKVVPYRDSVLTTVLQDSLNDNSYLTLLACISPHRSDLSETLSTLRFAQSVKQLKHSPHINFIVTDIKKNRLKTPKRPVMTPVPTKPQFSKNTINMGIKVLKPIYHSNTFCTPSKLKRYANADKLNRSEIGLTPKQKEKEQRGLFQSCVSELPIVHSKLIQTNRESTITMDKSLDSRASIMSLNVSSSTVVGNDGTESSKVISYSPVVRKCMVEIENVMDSKMSQLMETLKDINRDNIQHRSEIMATPWPSTGDSVSAGPLPLALRNELKYIIQEVLKENVKSNTKISDDANRSESILLDSSLLRNDPKCQLFATSSPVFKVPSAPNKELNSSAKQMSPKLMEIDEEAKRYKTAIRRSKRISAVKGEVVLHSSFNDLRGQSCINKALRRSSRISKIGEQTELQRVNASSMITLSSMPRKKNVSHIERRKEKDGNGRTKQVSKSHNNASHRKSFLNNNIIESYFSTDPQKSSSHINEKEKKSNILKHRAAVLNLLNSGSMKELQVLPQIGQKTAYQLVTQRTLNGKFKNISQLEKLTIWRGSSWTRFAQVRKLHAKLCQKYNILFMIYRLICSLIKTTSDIFFI</sequence>
<organism evidence="10">
    <name type="scientific">Bactrocera latifrons</name>
    <name type="common">Malaysian fruit fly</name>
    <name type="synonym">Chaetodacus latifrons</name>
    <dbReference type="NCBI Taxonomy" id="174628"/>
    <lineage>
        <taxon>Eukaryota</taxon>
        <taxon>Metazoa</taxon>
        <taxon>Ecdysozoa</taxon>
        <taxon>Arthropoda</taxon>
        <taxon>Hexapoda</taxon>
        <taxon>Insecta</taxon>
        <taxon>Pterygota</taxon>
        <taxon>Neoptera</taxon>
        <taxon>Endopterygota</taxon>
        <taxon>Diptera</taxon>
        <taxon>Brachycera</taxon>
        <taxon>Muscomorpha</taxon>
        <taxon>Tephritoidea</taxon>
        <taxon>Tephritidae</taxon>
        <taxon>Bactrocera</taxon>
        <taxon>Bactrocera</taxon>
    </lineage>
</organism>